<evidence type="ECO:0000313" key="2">
    <source>
        <dbReference type="EMBL" id="CAF0968252.1"/>
    </source>
</evidence>
<comment type="caution">
    <text evidence="2">The sequence shown here is derived from an EMBL/GenBank/DDBJ whole genome shotgun (WGS) entry which is preliminary data.</text>
</comment>
<keyword evidence="1" id="KW-0175">Coiled coil</keyword>
<dbReference type="EMBL" id="CAJNOC010003111">
    <property type="protein sequence ID" value="CAF0968252.1"/>
    <property type="molecule type" value="Genomic_DNA"/>
</dbReference>
<dbReference type="Proteomes" id="UP000663879">
    <property type="component" value="Unassembled WGS sequence"/>
</dbReference>
<proteinExistence type="predicted"/>
<protein>
    <submittedName>
        <fullName evidence="2">Uncharacterized protein</fullName>
    </submittedName>
</protein>
<feature type="coiled-coil region" evidence="1">
    <location>
        <begin position="33"/>
        <end position="126"/>
    </location>
</feature>
<evidence type="ECO:0000313" key="3">
    <source>
        <dbReference type="Proteomes" id="UP000663879"/>
    </source>
</evidence>
<reference evidence="2" key="1">
    <citation type="submission" date="2021-02" db="EMBL/GenBank/DDBJ databases">
        <authorList>
            <person name="Nowell W R."/>
        </authorList>
    </citation>
    <scope>NUCLEOTIDE SEQUENCE</scope>
    <source>
        <strain evidence="2">Ploen Becks lab</strain>
    </source>
</reference>
<gene>
    <name evidence="2" type="ORF">OXX778_LOCUS14780</name>
</gene>
<name>A0A814EEN6_9BILA</name>
<evidence type="ECO:0000256" key="1">
    <source>
        <dbReference type="SAM" id="Coils"/>
    </source>
</evidence>
<keyword evidence="3" id="KW-1185">Reference proteome</keyword>
<dbReference type="AlphaFoldDB" id="A0A814EEN6"/>
<organism evidence="2 3">
    <name type="scientific">Brachionus calyciflorus</name>
    <dbReference type="NCBI Taxonomy" id="104777"/>
    <lineage>
        <taxon>Eukaryota</taxon>
        <taxon>Metazoa</taxon>
        <taxon>Spiralia</taxon>
        <taxon>Gnathifera</taxon>
        <taxon>Rotifera</taxon>
        <taxon>Eurotatoria</taxon>
        <taxon>Monogononta</taxon>
        <taxon>Pseudotrocha</taxon>
        <taxon>Ploima</taxon>
        <taxon>Brachionidae</taxon>
        <taxon>Brachionus</taxon>
    </lineage>
</organism>
<dbReference type="OrthoDB" id="10573633at2759"/>
<sequence>MSQSNILLNCIVFGDLVNKWFIFCDYSKHKKVYEELKCKNKVLSKNLDETESNYKQIQDLEEKLKEKKKLIDELSEKLEKKNQEFENLNHNFLSNQEEMRLFKIKLKNFEEIIKEQNDQINIHEKVTSSNQVIPKLPISSLLITPTIRKSIGQSYIESLDSNIPPNETISNCFLGDEHNRAKESLEKSFQDKLMSLERSKIQTKNILESLKLNLNDIELLTANNIYKITSITS</sequence>
<accession>A0A814EEN6</accession>